<organism evidence="1 2">
    <name type="scientific">Cellulosimicrobium cellulans</name>
    <name type="common">Arthrobacter luteus</name>
    <dbReference type="NCBI Taxonomy" id="1710"/>
    <lineage>
        <taxon>Bacteria</taxon>
        <taxon>Bacillati</taxon>
        <taxon>Actinomycetota</taxon>
        <taxon>Actinomycetes</taxon>
        <taxon>Micrococcales</taxon>
        <taxon>Promicromonosporaceae</taxon>
        <taxon>Cellulosimicrobium</taxon>
    </lineage>
</organism>
<name>A0A1Y0I0M0_CELCE</name>
<evidence type="ECO:0000313" key="1">
    <source>
        <dbReference type="EMBL" id="ARU53054.1"/>
    </source>
</evidence>
<proteinExistence type="predicted"/>
<dbReference type="EMBL" id="CP021383">
    <property type="protein sequence ID" value="ARU53054.1"/>
    <property type="molecule type" value="Genomic_DNA"/>
</dbReference>
<dbReference type="KEGG" id="cceu:CBR64_18045"/>
<protein>
    <recommendedName>
        <fullName evidence="3">AbiEi antitoxin C-terminal domain-containing protein</fullName>
    </recommendedName>
</protein>
<reference evidence="1 2" key="1">
    <citation type="submission" date="2017-05" db="EMBL/GenBank/DDBJ databases">
        <authorList>
            <person name="Song R."/>
            <person name="Chenine A.L."/>
            <person name="Ruprecht R.M."/>
        </authorList>
    </citation>
    <scope>NUCLEOTIDE SEQUENCE [LARGE SCALE GENOMIC DNA]</scope>
    <source>
        <strain evidence="1 2">PSBB019</strain>
    </source>
</reference>
<gene>
    <name evidence="1" type="ORF">CBR64_18045</name>
</gene>
<dbReference type="Proteomes" id="UP000196228">
    <property type="component" value="Chromosome"/>
</dbReference>
<evidence type="ECO:0008006" key="3">
    <source>
        <dbReference type="Google" id="ProtNLM"/>
    </source>
</evidence>
<dbReference type="AlphaFoldDB" id="A0A1Y0I0M0"/>
<evidence type="ECO:0000313" key="2">
    <source>
        <dbReference type="Proteomes" id="UP000196228"/>
    </source>
</evidence>
<sequence>MVHGVRMLPATRTVRPAGGPAAGLAETLARLLTPRAVDVGLLVVPADVGGHAAFQDLVRSGSLRRLWADVAAPARVPDTPTLRALAVRDLVPQGTVLGGSAAAWVLCGSPAPRVLDVVYPPGRHRPAPLAGRAPRQSHVLRDDRALVAGVEVTSVVRTALDVATRCDPDEALATLRRLRDVCGLEPRVAARSLELRHRWAERSRARRTLALLLAGEDDPV</sequence>
<accession>A0A1Y0I0M0</accession>